<protein>
    <recommendedName>
        <fullName evidence="2">Putative endonuclease Z1 domain-containing protein</fullName>
    </recommendedName>
</protein>
<feature type="region of interest" description="Disordered" evidence="1">
    <location>
        <begin position="346"/>
        <end position="384"/>
    </location>
</feature>
<dbReference type="InterPro" id="IPR018310">
    <property type="entry name" value="Put_endonuclease_Z1-dom"/>
</dbReference>
<evidence type="ECO:0000259" key="2">
    <source>
        <dbReference type="Pfam" id="PF10593"/>
    </source>
</evidence>
<evidence type="ECO:0000313" key="3">
    <source>
        <dbReference type="EMBL" id="MBB6167769.1"/>
    </source>
</evidence>
<dbReference type="InterPro" id="IPR027417">
    <property type="entry name" value="P-loop_NTPase"/>
</dbReference>
<dbReference type="EMBL" id="JACHEH010000003">
    <property type="protein sequence ID" value="MBB6167769.1"/>
    <property type="molecule type" value="Genomic_DNA"/>
</dbReference>
<dbReference type="RefSeq" id="WP_173935121.1">
    <property type="nucleotide sequence ID" value="NZ_BMHX01000003.1"/>
</dbReference>
<evidence type="ECO:0000256" key="1">
    <source>
        <dbReference type="SAM" id="MobiDB-lite"/>
    </source>
</evidence>
<keyword evidence="4" id="KW-1185">Reference proteome</keyword>
<evidence type="ECO:0000313" key="4">
    <source>
        <dbReference type="Proteomes" id="UP000588017"/>
    </source>
</evidence>
<dbReference type="Pfam" id="PF10593">
    <property type="entry name" value="Z1"/>
    <property type="match status" value="1"/>
</dbReference>
<feature type="compositionally biased region" description="Basic and acidic residues" evidence="1">
    <location>
        <begin position="350"/>
        <end position="365"/>
    </location>
</feature>
<dbReference type="Proteomes" id="UP000588017">
    <property type="component" value="Unassembled WGS sequence"/>
</dbReference>
<reference evidence="3 4" key="1">
    <citation type="submission" date="2020-08" db="EMBL/GenBank/DDBJ databases">
        <title>Genomic Encyclopedia of Type Strains, Phase IV (KMG-IV): sequencing the most valuable type-strain genomes for metagenomic binning, comparative biology and taxonomic classification.</title>
        <authorList>
            <person name="Goeker M."/>
        </authorList>
    </citation>
    <scope>NUCLEOTIDE SEQUENCE [LARGE SCALE GENOMIC DNA]</scope>
    <source>
        <strain evidence="3 4">DSM 101465</strain>
    </source>
</reference>
<dbReference type="SUPFAM" id="SSF52540">
    <property type="entry name" value="P-loop containing nucleoside triphosphate hydrolases"/>
    <property type="match status" value="1"/>
</dbReference>
<dbReference type="AlphaFoldDB" id="A0A841KET3"/>
<organism evidence="3 4">
    <name type="scientific">Chelatococcus composti</name>
    <dbReference type="NCBI Taxonomy" id="1743235"/>
    <lineage>
        <taxon>Bacteria</taxon>
        <taxon>Pseudomonadati</taxon>
        <taxon>Pseudomonadota</taxon>
        <taxon>Alphaproteobacteria</taxon>
        <taxon>Hyphomicrobiales</taxon>
        <taxon>Chelatococcaceae</taxon>
        <taxon>Chelatococcus</taxon>
    </lineage>
</organism>
<gene>
    <name evidence="3" type="ORF">HNQ73_001392</name>
</gene>
<sequence length="877" mass="97565">MPGPQVDGLVERIRQALPRHGNLESAVAAVRAELDLLSPGLAAHLSAEIDEATANVAREFEQIEVLHSHSVIRKRPQWYFGPRPTDLHWPAVKSFLLNEKKWHEDDVRGIDDASNEVVSLLENPRDPARSQFSCRGLVVGHVQSGKTANMTAVIAKALDAGYDTVIVLAGLTNKLRHQTQIRLYSDLVRRNPLNWQVLTSNEVDRDFRAPPQGGFLSHSDKAQLAVIKKNVSPLGELRKAIRETLPAVLQQLRVLVIDDECDQASVNSARGELDMTAINHRIRELLGLLPAVTYVGYTATPFANVLINPYRVDGQELDDLYPRDFITALPKPDRYFGTERLFGKTPVDPEDVRPDEEGLDMIRDVPDEDEAGLQPRSRKERDAFQPAMTPSLEAAILYFLACCAARRARGHGDQHMTMLVHTSAYVRAHERVAALIEGWVDVHRKDLVDPASDIGSRLGRVWDEEQGRLPDDLTDAKPVTLEDVFRYLPEVLDGIEFPVENGASDDRIDYSGGPKTYIVVGGSILARGLTLEGLMVSYFLRTANQYDTLLQMGRWFGYRPGYEDLPRIWMPSDLKLRFRALASVEQEIREDIEQYRLRDLTPMDLAVRIRAIPGMAITAANKMRAARRCAVSYWGTHRQTFRFAHTDAGLLERNWAAGSELVSRIEALGLRDRDAGDRKLWRNVPRSSVRRFLEAYSVESSQADLLPAMLVPFIDGPDPRLSSWNIGIVESGRGRDSDAPLGTIGSVRTVNRARLKDTNGIADIKALMSRRDVVFDCADAVGGNGSWEELKAARLDALGQVPLLLLYPIARDSRPERESQLRVPLDAVHDVLGIGMVFPGSVTEGGNFVSVELQLLSAEEVAEIEAEEAAQTEAAGV</sequence>
<comment type="caution">
    <text evidence="3">The sequence shown here is derived from an EMBL/GenBank/DDBJ whole genome shotgun (WGS) entry which is preliminary data.</text>
</comment>
<proteinExistence type="predicted"/>
<feature type="domain" description="Putative endonuclease Z1" evidence="2">
    <location>
        <begin position="391"/>
        <end position="613"/>
    </location>
</feature>
<accession>A0A841KET3</accession>
<name>A0A841KET3_9HYPH</name>